<organism evidence="2 3">
    <name type="scientific">Microtetraspora fusca</name>
    <dbReference type="NCBI Taxonomy" id="1997"/>
    <lineage>
        <taxon>Bacteria</taxon>
        <taxon>Bacillati</taxon>
        <taxon>Actinomycetota</taxon>
        <taxon>Actinomycetes</taxon>
        <taxon>Streptosporangiales</taxon>
        <taxon>Streptosporangiaceae</taxon>
        <taxon>Microtetraspora</taxon>
    </lineage>
</organism>
<dbReference type="InterPro" id="IPR005337">
    <property type="entry name" value="RapZ-like"/>
</dbReference>
<dbReference type="PANTHER" id="PTHR30448:SF0">
    <property type="entry name" value="RNASE ADAPTER PROTEIN RAPZ"/>
    <property type="match status" value="1"/>
</dbReference>
<dbReference type="RefSeq" id="WP_387346081.1">
    <property type="nucleotide sequence ID" value="NZ_JBIAXI010000024.1"/>
</dbReference>
<evidence type="ECO:0000313" key="2">
    <source>
        <dbReference type="EMBL" id="MFF4777590.1"/>
    </source>
</evidence>
<keyword evidence="3" id="KW-1185">Reference proteome</keyword>
<accession>A0ABW6VE06</accession>
<dbReference type="Proteomes" id="UP001602119">
    <property type="component" value="Unassembled WGS sequence"/>
</dbReference>
<proteinExistence type="predicted"/>
<sequence>MSQIPDTLSDLYTDDHIKVAITTFGVLHGPAPAEDALTVDLTRALRNPPDDPAVRDRLINLTGLDREVRQYVMDTPGARQIVQETAERTLAQLRHYADPKFFLVNLHIYCQGGRHRSVAVAEEVASWLRAEGVGVDIEHRDINKPVITKEN</sequence>
<name>A0ABW6VE06_MICFU</name>
<dbReference type="Pfam" id="PF22740">
    <property type="entry name" value="PapZ_C"/>
    <property type="match status" value="1"/>
</dbReference>
<gene>
    <name evidence="2" type="ORF">ACFY05_32505</name>
</gene>
<dbReference type="EMBL" id="JBIAXI010000024">
    <property type="protein sequence ID" value="MFF4777590.1"/>
    <property type="molecule type" value="Genomic_DNA"/>
</dbReference>
<dbReference type="InterPro" id="IPR053931">
    <property type="entry name" value="RapZ_C"/>
</dbReference>
<reference evidence="2 3" key="1">
    <citation type="submission" date="2024-10" db="EMBL/GenBank/DDBJ databases">
        <title>The Natural Products Discovery Center: Release of the First 8490 Sequenced Strains for Exploring Actinobacteria Biosynthetic Diversity.</title>
        <authorList>
            <person name="Kalkreuter E."/>
            <person name="Kautsar S.A."/>
            <person name="Yang D."/>
            <person name="Bader C.D."/>
            <person name="Teijaro C.N."/>
            <person name="Fluegel L."/>
            <person name="Davis C.M."/>
            <person name="Simpson J.R."/>
            <person name="Lauterbach L."/>
            <person name="Steele A.D."/>
            <person name="Gui C."/>
            <person name="Meng S."/>
            <person name="Li G."/>
            <person name="Viehrig K."/>
            <person name="Ye F."/>
            <person name="Su P."/>
            <person name="Kiefer A.F."/>
            <person name="Nichols A."/>
            <person name="Cepeda A.J."/>
            <person name="Yan W."/>
            <person name="Fan B."/>
            <person name="Jiang Y."/>
            <person name="Adhikari A."/>
            <person name="Zheng C.-J."/>
            <person name="Schuster L."/>
            <person name="Cowan T.M."/>
            <person name="Smanski M.J."/>
            <person name="Chevrette M.G."/>
            <person name="De Carvalho L.P.S."/>
            <person name="Shen B."/>
        </authorList>
    </citation>
    <scope>NUCLEOTIDE SEQUENCE [LARGE SCALE GENOMIC DNA]</scope>
    <source>
        <strain evidence="2 3">NPDC001281</strain>
    </source>
</reference>
<protein>
    <recommendedName>
        <fullName evidence="1">RapZ C-terminal domain-containing protein</fullName>
    </recommendedName>
</protein>
<dbReference type="PANTHER" id="PTHR30448">
    <property type="entry name" value="RNASE ADAPTER PROTEIN RAPZ"/>
    <property type="match status" value="1"/>
</dbReference>
<evidence type="ECO:0000259" key="1">
    <source>
        <dbReference type="Pfam" id="PF22740"/>
    </source>
</evidence>
<comment type="caution">
    <text evidence="2">The sequence shown here is derived from an EMBL/GenBank/DDBJ whole genome shotgun (WGS) entry which is preliminary data.</text>
</comment>
<evidence type="ECO:0000313" key="3">
    <source>
        <dbReference type="Proteomes" id="UP001602119"/>
    </source>
</evidence>
<feature type="domain" description="RapZ C-terminal" evidence="1">
    <location>
        <begin position="18"/>
        <end position="142"/>
    </location>
</feature>